<dbReference type="Proteomes" id="UP001151760">
    <property type="component" value="Unassembled WGS sequence"/>
</dbReference>
<name>A0ABQ5DZF6_9ASTR</name>
<reference evidence="1" key="1">
    <citation type="journal article" date="2022" name="Int. J. Mol. Sci.">
        <title>Draft Genome of Tanacetum Coccineum: Genomic Comparison of Closely Related Tanacetum-Family Plants.</title>
        <authorList>
            <person name="Yamashiro T."/>
            <person name="Shiraishi A."/>
            <person name="Nakayama K."/>
            <person name="Satake H."/>
        </authorList>
    </citation>
    <scope>NUCLEOTIDE SEQUENCE</scope>
</reference>
<dbReference type="EMBL" id="BQNB010015796">
    <property type="protein sequence ID" value="GJT44239.1"/>
    <property type="molecule type" value="Genomic_DNA"/>
</dbReference>
<proteinExistence type="predicted"/>
<accession>A0ABQ5DZF6</accession>
<organism evidence="1 2">
    <name type="scientific">Tanacetum coccineum</name>
    <dbReference type="NCBI Taxonomy" id="301880"/>
    <lineage>
        <taxon>Eukaryota</taxon>
        <taxon>Viridiplantae</taxon>
        <taxon>Streptophyta</taxon>
        <taxon>Embryophyta</taxon>
        <taxon>Tracheophyta</taxon>
        <taxon>Spermatophyta</taxon>
        <taxon>Magnoliopsida</taxon>
        <taxon>eudicotyledons</taxon>
        <taxon>Gunneridae</taxon>
        <taxon>Pentapetalae</taxon>
        <taxon>asterids</taxon>
        <taxon>campanulids</taxon>
        <taxon>Asterales</taxon>
        <taxon>Asteraceae</taxon>
        <taxon>Asteroideae</taxon>
        <taxon>Anthemideae</taxon>
        <taxon>Anthemidinae</taxon>
        <taxon>Tanacetum</taxon>
    </lineage>
</organism>
<evidence type="ECO:0000313" key="1">
    <source>
        <dbReference type="EMBL" id="GJT44239.1"/>
    </source>
</evidence>
<sequence>MDEVDIEDLTIEQYLRLTQESRKPKKIEDMTIAEYLEYEKMVNKNHIDNTKSYLPTYFEKGTPTLDPIREFAHYFDPNQPGAESDCDSEDMEEEVEYMTNDEEVMSEQEESDHGYTQNIQHFKEKDDIDEWLNAEITKHMSMQGVENMKDALINIIKSIRQEMKGGIMKRQFKASTTSVSDEVSSIASNEVDGADDNTPNTAPCRLPIELSPGSFLLPFNINSHNLYATTTLDAKDNIMPQRVYEYLGLDKLKVSHSLWSSLVNWPPERAKSIPLAPRKGKFHGGLITIQLFVQKPCLYTEPQTCGLAQATSLKQIW</sequence>
<evidence type="ECO:0000313" key="2">
    <source>
        <dbReference type="Proteomes" id="UP001151760"/>
    </source>
</evidence>
<protein>
    <submittedName>
        <fullName evidence="1">Uncharacterized protein</fullName>
    </submittedName>
</protein>
<comment type="caution">
    <text evidence="1">The sequence shown here is derived from an EMBL/GenBank/DDBJ whole genome shotgun (WGS) entry which is preliminary data.</text>
</comment>
<reference evidence="1" key="2">
    <citation type="submission" date="2022-01" db="EMBL/GenBank/DDBJ databases">
        <authorList>
            <person name="Yamashiro T."/>
            <person name="Shiraishi A."/>
            <person name="Satake H."/>
            <person name="Nakayama K."/>
        </authorList>
    </citation>
    <scope>NUCLEOTIDE SEQUENCE</scope>
</reference>
<gene>
    <name evidence="1" type="ORF">Tco_0952954</name>
</gene>
<keyword evidence="2" id="KW-1185">Reference proteome</keyword>